<keyword evidence="3" id="KW-1185">Reference proteome</keyword>
<dbReference type="InParanoid" id="Q22YQ5"/>
<dbReference type="InterPro" id="IPR006212">
    <property type="entry name" value="Furin_repeat"/>
</dbReference>
<dbReference type="AlphaFoldDB" id="Q22YQ5"/>
<dbReference type="PANTHER" id="PTHR15332:SF175">
    <property type="entry name" value="PROPROTEIN CONVERTASE SUBTILISIN_KEXIN TYPE 5-LIKE"/>
    <property type="match status" value="1"/>
</dbReference>
<feature type="chain" id="PRO_5004201432" evidence="1">
    <location>
        <begin position="23"/>
        <end position="687"/>
    </location>
</feature>
<dbReference type="SMART" id="SM00261">
    <property type="entry name" value="FU"/>
    <property type="match status" value="5"/>
</dbReference>
<proteinExistence type="predicted"/>
<dbReference type="InterPro" id="IPR009030">
    <property type="entry name" value="Growth_fac_rcpt_cys_sf"/>
</dbReference>
<accession>Q22YQ5</accession>
<sequence length="687" mass="78698">MNLIIKLFVLICCFTINKIVFCEQVQLKSKIISCQYIYHYQTQIDGQAKVNLICIDTYTKFQKIYEIDQSGNVRFVFQLEDSKTNYLTLAIRVLSQNRQSREQLKNIYYLTRELKHNQEGWKIDYVSGELGYQASLEKQADIKNMLQEFYMTKVQNLSNDNLCNPNQFKDCQVLNFYLQNEFIFYTVKAGSKTDSTFSNFLGKLSIQKQDDPAQLQLINKDPKMLEYAFCPNFIMLQSTLSSSKQYFLVSGNFIENKSGQKFVKCIQLNSNEDTFVLNVVGQTFYLAKFDSVSKTVNTNVLGDYNSVSKIPEYNSALIVQGAKTFLYCNGSQKPLIQIQNTNKDFLGEDLEDLQQFYQGYFLANFKDHKREIYQFQMDESTCMVTKFIQMNLMPRYTKPIFKDYDIFTPYLIYIINRMCADEQYFKTTLIDNEYINGCSYSITRQTKQSDIFCNLQCRTCMPEDPTKCTSCFVEYNSYLDPSTQTCKCPIGFYIEQGAPLKCSPCISGCDECINYTSCKTCSSSRVLKNGVCDCNSSQYFNILQNDCINLPINCDQANVLGQCTQCKSSFFLQNGICATGCDGFVYKNQSCEKTCPKGTFQNADQKICQDCNSLCTECTTLDTCTVCRDDAKLEGDKCVPKCSSGSYPDRQETISCLPCHQNCKTCIGPLESNCTGCKEGYYQFKKG</sequence>
<name>Q22YQ5_TETTS</name>
<evidence type="ECO:0000313" key="3">
    <source>
        <dbReference type="Proteomes" id="UP000009168"/>
    </source>
</evidence>
<feature type="signal peptide" evidence="1">
    <location>
        <begin position="1"/>
        <end position="22"/>
    </location>
</feature>
<dbReference type="CDD" id="cd00064">
    <property type="entry name" value="FU"/>
    <property type="match status" value="2"/>
</dbReference>
<organism evidence="2 3">
    <name type="scientific">Tetrahymena thermophila (strain SB210)</name>
    <dbReference type="NCBI Taxonomy" id="312017"/>
    <lineage>
        <taxon>Eukaryota</taxon>
        <taxon>Sar</taxon>
        <taxon>Alveolata</taxon>
        <taxon>Ciliophora</taxon>
        <taxon>Intramacronucleata</taxon>
        <taxon>Oligohymenophorea</taxon>
        <taxon>Hymenostomatida</taxon>
        <taxon>Tetrahymenina</taxon>
        <taxon>Tetrahymenidae</taxon>
        <taxon>Tetrahymena</taxon>
    </lineage>
</organism>
<protein>
    <submittedName>
        <fullName evidence="2">Zinc finger, C2H2 type family protein</fullName>
    </submittedName>
</protein>
<dbReference type="KEGG" id="tet:TTHERM_00123640"/>
<dbReference type="RefSeq" id="XP_001010861.2">
    <property type="nucleotide sequence ID" value="XM_001010861.2"/>
</dbReference>
<dbReference type="HOGENOM" id="CLU_332765_0_0_1"/>
<reference evidence="3" key="1">
    <citation type="journal article" date="2006" name="PLoS Biol.">
        <title>Macronuclear genome sequence of the ciliate Tetrahymena thermophila, a model eukaryote.</title>
        <authorList>
            <person name="Eisen J.A."/>
            <person name="Coyne R.S."/>
            <person name="Wu M."/>
            <person name="Wu D."/>
            <person name="Thiagarajan M."/>
            <person name="Wortman J.R."/>
            <person name="Badger J.H."/>
            <person name="Ren Q."/>
            <person name="Amedeo P."/>
            <person name="Jones K.M."/>
            <person name="Tallon L.J."/>
            <person name="Delcher A.L."/>
            <person name="Salzberg S.L."/>
            <person name="Silva J.C."/>
            <person name="Haas B.J."/>
            <person name="Majoros W.H."/>
            <person name="Farzad M."/>
            <person name="Carlton J.M."/>
            <person name="Smith R.K. Jr."/>
            <person name="Garg J."/>
            <person name="Pearlman R.E."/>
            <person name="Karrer K.M."/>
            <person name="Sun L."/>
            <person name="Manning G."/>
            <person name="Elde N.C."/>
            <person name="Turkewitz A.P."/>
            <person name="Asai D.J."/>
            <person name="Wilkes D.E."/>
            <person name="Wang Y."/>
            <person name="Cai H."/>
            <person name="Collins K."/>
            <person name="Stewart B.A."/>
            <person name="Lee S.R."/>
            <person name="Wilamowska K."/>
            <person name="Weinberg Z."/>
            <person name="Ruzzo W.L."/>
            <person name="Wloga D."/>
            <person name="Gaertig J."/>
            <person name="Frankel J."/>
            <person name="Tsao C.-C."/>
            <person name="Gorovsky M.A."/>
            <person name="Keeling P.J."/>
            <person name="Waller R.F."/>
            <person name="Patron N.J."/>
            <person name="Cherry J.M."/>
            <person name="Stover N.A."/>
            <person name="Krieger C.J."/>
            <person name="del Toro C."/>
            <person name="Ryder H.F."/>
            <person name="Williamson S.C."/>
            <person name="Barbeau R.A."/>
            <person name="Hamilton E.P."/>
            <person name="Orias E."/>
        </authorList>
    </citation>
    <scope>NUCLEOTIDE SEQUENCE [LARGE SCALE GENOMIC DNA]</scope>
    <source>
        <strain evidence="3">SB210</strain>
    </source>
</reference>
<dbReference type="PANTHER" id="PTHR15332">
    <property type="entry name" value="PROPROTEIN CONVERTASE SUBTILISIN_KEXIN TYPE 5-LIKE"/>
    <property type="match status" value="1"/>
</dbReference>
<dbReference type="EMBL" id="GG662798">
    <property type="protein sequence ID" value="EAR90616.2"/>
    <property type="molecule type" value="Genomic_DNA"/>
</dbReference>
<evidence type="ECO:0000313" key="2">
    <source>
        <dbReference type="EMBL" id="EAR90616.2"/>
    </source>
</evidence>
<dbReference type="SUPFAM" id="SSF57184">
    <property type="entry name" value="Growth factor receptor domain"/>
    <property type="match status" value="2"/>
</dbReference>
<dbReference type="OrthoDB" id="409374at2759"/>
<keyword evidence="1" id="KW-0732">Signal</keyword>
<dbReference type="eggNOG" id="KOG3525">
    <property type="taxonomic scope" value="Eukaryota"/>
</dbReference>
<dbReference type="Gene3D" id="2.10.220.10">
    <property type="entry name" value="Hormone Receptor, Insulin-like Growth Factor Receptor 1, Chain A, domain 2"/>
    <property type="match status" value="3"/>
</dbReference>
<evidence type="ECO:0000256" key="1">
    <source>
        <dbReference type="SAM" id="SignalP"/>
    </source>
</evidence>
<gene>
    <name evidence="2" type="ORF">TTHERM_00123640</name>
</gene>
<dbReference type="Proteomes" id="UP000009168">
    <property type="component" value="Unassembled WGS sequence"/>
</dbReference>
<dbReference type="GeneID" id="7833244"/>